<dbReference type="EMBL" id="FYEW01000001">
    <property type="protein sequence ID" value="SNC62186.1"/>
    <property type="molecule type" value="Genomic_DNA"/>
</dbReference>
<evidence type="ECO:0000313" key="3">
    <source>
        <dbReference type="Proteomes" id="UP000198131"/>
    </source>
</evidence>
<evidence type="ECO:0000313" key="2">
    <source>
        <dbReference type="EMBL" id="SNC62186.1"/>
    </source>
</evidence>
<sequence>MLLAALPPADKLYTALAGVAVAVALLLLDMLRTTLNEWREARRKKKQSNFFYLAEKQVLLDQATERICLTTKADHVGLYRLHNGEYFEGDDSIKKMSQVSEAVGGRDISRWKLASQSMLMSNYPHLVLGLKQAAYYWMHPDNVQDFEMGRLMNDRAYDSCVALLICGKKNRPLAILILSWCRDHVTEADVDLLSLESDRRDLAFTLSD</sequence>
<keyword evidence="1" id="KW-1133">Transmembrane helix</keyword>
<reference evidence="3" key="1">
    <citation type="submission" date="2017-06" db="EMBL/GenBank/DDBJ databases">
        <authorList>
            <person name="Varghese N."/>
            <person name="Submissions S."/>
        </authorList>
    </citation>
    <scope>NUCLEOTIDE SEQUENCE [LARGE SCALE GENOMIC DNA]</scope>
    <source>
        <strain evidence="3">DSM 11116</strain>
    </source>
</reference>
<dbReference type="AlphaFoldDB" id="A0A212T8P8"/>
<proteinExistence type="predicted"/>
<organism evidence="2 3">
    <name type="scientific">Hymenobacter gelipurpurascens</name>
    <dbReference type="NCBI Taxonomy" id="89968"/>
    <lineage>
        <taxon>Bacteria</taxon>
        <taxon>Pseudomonadati</taxon>
        <taxon>Bacteroidota</taxon>
        <taxon>Cytophagia</taxon>
        <taxon>Cytophagales</taxon>
        <taxon>Hymenobacteraceae</taxon>
        <taxon>Hymenobacter</taxon>
    </lineage>
</organism>
<gene>
    <name evidence="2" type="ORF">SAMN06265337_0620</name>
</gene>
<protein>
    <submittedName>
        <fullName evidence="2">Uncharacterized protein</fullName>
    </submittedName>
</protein>
<keyword evidence="1" id="KW-0472">Membrane</keyword>
<feature type="transmembrane region" description="Helical" evidence="1">
    <location>
        <begin position="12"/>
        <end position="35"/>
    </location>
</feature>
<accession>A0A212T8P8</accession>
<keyword evidence="3" id="KW-1185">Reference proteome</keyword>
<dbReference type="Proteomes" id="UP000198131">
    <property type="component" value="Unassembled WGS sequence"/>
</dbReference>
<name>A0A212T8P8_9BACT</name>
<keyword evidence="1" id="KW-0812">Transmembrane</keyword>
<evidence type="ECO:0000256" key="1">
    <source>
        <dbReference type="SAM" id="Phobius"/>
    </source>
</evidence>